<evidence type="ECO:0000313" key="1">
    <source>
        <dbReference type="EMBL" id="MBW8288081.1"/>
    </source>
</evidence>
<proteinExistence type="predicted"/>
<reference evidence="1 2" key="1">
    <citation type="submission" date="2021-05" db="EMBL/GenBank/DDBJ databases">
        <title>Draft Whole Genome Sequencing Of Biosensor Chromobacterium violaceum Strain CV026 Reveals A Regulatory RNA In Chromobacterium violaceum Phenotype Regulatory Network.</title>
        <authorList>
            <person name="Hong K.W."/>
            <person name="Chan K.G."/>
            <person name="Chang C.-Y."/>
        </authorList>
    </citation>
    <scope>NUCLEOTIDE SEQUENCE [LARGE SCALE GENOMIC DNA]</scope>
    <source>
        <strain evidence="1 2">ATCC 31532</strain>
    </source>
</reference>
<name>A0ABS7FDC4_9NEIS</name>
<dbReference type="GeneID" id="89684624"/>
<evidence type="ECO:0000313" key="2">
    <source>
        <dbReference type="Proteomes" id="UP000711178"/>
    </source>
</evidence>
<comment type="caution">
    <text evidence="1">The sequence shown here is derived from an EMBL/GenBank/DDBJ whole genome shotgun (WGS) entry which is preliminary data.</text>
</comment>
<gene>
    <name evidence="1" type="ORF">KIF53_10630</name>
</gene>
<protein>
    <submittedName>
        <fullName evidence="1">DUF3313 family protein</fullName>
    </submittedName>
</protein>
<dbReference type="RefSeq" id="WP_043576650.1">
    <property type="nucleotide sequence ID" value="NZ_CP142381.1"/>
</dbReference>
<organism evidence="1 2">
    <name type="scientific">Chromobacterium subtsugae</name>
    <dbReference type="NCBI Taxonomy" id="251747"/>
    <lineage>
        <taxon>Bacteria</taxon>
        <taxon>Pseudomonadati</taxon>
        <taxon>Pseudomonadota</taxon>
        <taxon>Betaproteobacteria</taxon>
        <taxon>Neisseriales</taxon>
        <taxon>Chromobacteriaceae</taxon>
        <taxon>Chromobacterium</taxon>
    </lineage>
</organism>
<sequence length="212" mass="22503">MKPFFNFGCALVAWSELCRVARTPGALAGADPLPPQALCQGSQSHQFVYAGSPQSLASYQAVLLEPLWLLDQRRDGRWQLVSTALGNSMNLRLQALLRAGMPALPLAEEAGPRVARLRLALRSFQGEIGSLPAARQSDDRAPLTRGIAPYLEQVSSIVQLEDAGDGRLLGGGVNLRGGRAGQAAAAGKGWPDLLACNWQQVLQVEQAPLAAG</sequence>
<dbReference type="Proteomes" id="UP000711178">
    <property type="component" value="Unassembled WGS sequence"/>
</dbReference>
<keyword evidence="2" id="KW-1185">Reference proteome</keyword>
<accession>A0ABS7FDC4</accession>
<dbReference type="EMBL" id="JAHDTB010000008">
    <property type="protein sequence ID" value="MBW8288081.1"/>
    <property type="molecule type" value="Genomic_DNA"/>
</dbReference>